<protein>
    <submittedName>
        <fullName evidence="2">DNA-binding MarR family transcriptional regulator</fullName>
    </submittedName>
</protein>
<accession>A0A3N1D8A1</accession>
<evidence type="ECO:0000313" key="3">
    <source>
        <dbReference type="Proteomes" id="UP000272400"/>
    </source>
</evidence>
<dbReference type="Pfam" id="PF01047">
    <property type="entry name" value="MarR"/>
    <property type="match status" value="1"/>
</dbReference>
<dbReference type="GO" id="GO:0003677">
    <property type="term" value="F:DNA binding"/>
    <property type="evidence" value="ECO:0007669"/>
    <property type="project" value="UniProtKB-KW"/>
</dbReference>
<comment type="caution">
    <text evidence="2">The sequence shown here is derived from an EMBL/GenBank/DDBJ whole genome shotgun (WGS) entry which is preliminary data.</text>
</comment>
<dbReference type="EMBL" id="RJKE01000001">
    <property type="protein sequence ID" value="ROO89745.1"/>
    <property type="molecule type" value="Genomic_DNA"/>
</dbReference>
<dbReference type="PROSITE" id="PS50995">
    <property type="entry name" value="HTH_MARR_2"/>
    <property type="match status" value="1"/>
</dbReference>
<dbReference type="InterPro" id="IPR036390">
    <property type="entry name" value="WH_DNA-bd_sf"/>
</dbReference>
<feature type="domain" description="HTH marR-type" evidence="1">
    <location>
        <begin position="33"/>
        <end position="166"/>
    </location>
</feature>
<name>A0A3N1D8A1_9ACTN</name>
<dbReference type="PRINTS" id="PR00598">
    <property type="entry name" value="HTHMARR"/>
</dbReference>
<evidence type="ECO:0000259" key="1">
    <source>
        <dbReference type="PROSITE" id="PS50995"/>
    </source>
</evidence>
<reference evidence="2 3" key="1">
    <citation type="submission" date="2018-11" db="EMBL/GenBank/DDBJ databases">
        <title>Sequencing the genomes of 1000 actinobacteria strains.</title>
        <authorList>
            <person name="Klenk H.-P."/>
        </authorList>
    </citation>
    <scope>NUCLEOTIDE SEQUENCE [LARGE SCALE GENOMIC DNA]</scope>
    <source>
        <strain evidence="2 3">DSM 44254</strain>
    </source>
</reference>
<keyword evidence="2" id="KW-0238">DNA-binding</keyword>
<gene>
    <name evidence="2" type="ORF">EDD29_7452</name>
</gene>
<dbReference type="PANTHER" id="PTHR33164">
    <property type="entry name" value="TRANSCRIPTIONAL REGULATOR, MARR FAMILY"/>
    <property type="match status" value="1"/>
</dbReference>
<organism evidence="2 3">
    <name type="scientific">Actinocorallia herbida</name>
    <dbReference type="NCBI Taxonomy" id="58109"/>
    <lineage>
        <taxon>Bacteria</taxon>
        <taxon>Bacillati</taxon>
        <taxon>Actinomycetota</taxon>
        <taxon>Actinomycetes</taxon>
        <taxon>Streptosporangiales</taxon>
        <taxon>Thermomonosporaceae</taxon>
        <taxon>Actinocorallia</taxon>
    </lineage>
</organism>
<dbReference type="PANTHER" id="PTHR33164:SF104">
    <property type="entry name" value="TRANSCRIPTIONAL REGULATORY PROTEIN"/>
    <property type="match status" value="1"/>
</dbReference>
<keyword evidence="3" id="KW-1185">Reference proteome</keyword>
<sequence>MGQDRLGVSAVRRLSTGRTVDDNGPVESEEDTLIGEFGLLLSVSSRLERIAGRALERRAGISHVMLEVLLRLEQGCVSMSHMAQEMILTSGGMTRLIDRMERAGLLTRHTSETDRRVQKASLTAKGRETLARARAVHTQTLQEFYAGPLDDAERAVLRTALERLDAKGRAELPSLG</sequence>
<proteinExistence type="predicted"/>
<dbReference type="SMART" id="SM00347">
    <property type="entry name" value="HTH_MARR"/>
    <property type="match status" value="1"/>
</dbReference>
<dbReference type="SUPFAM" id="SSF46785">
    <property type="entry name" value="Winged helix' DNA-binding domain"/>
    <property type="match status" value="1"/>
</dbReference>
<dbReference type="Proteomes" id="UP000272400">
    <property type="component" value="Unassembled WGS sequence"/>
</dbReference>
<dbReference type="AlphaFoldDB" id="A0A3N1D8A1"/>
<dbReference type="GO" id="GO:0006950">
    <property type="term" value="P:response to stress"/>
    <property type="evidence" value="ECO:0007669"/>
    <property type="project" value="TreeGrafter"/>
</dbReference>
<dbReference type="InterPro" id="IPR039422">
    <property type="entry name" value="MarR/SlyA-like"/>
</dbReference>
<dbReference type="GO" id="GO:0003700">
    <property type="term" value="F:DNA-binding transcription factor activity"/>
    <property type="evidence" value="ECO:0007669"/>
    <property type="project" value="InterPro"/>
</dbReference>
<dbReference type="InterPro" id="IPR036388">
    <property type="entry name" value="WH-like_DNA-bd_sf"/>
</dbReference>
<evidence type="ECO:0000313" key="2">
    <source>
        <dbReference type="EMBL" id="ROO89745.1"/>
    </source>
</evidence>
<dbReference type="InterPro" id="IPR000835">
    <property type="entry name" value="HTH_MarR-typ"/>
</dbReference>
<dbReference type="Gene3D" id="1.10.10.10">
    <property type="entry name" value="Winged helix-like DNA-binding domain superfamily/Winged helix DNA-binding domain"/>
    <property type="match status" value="1"/>
</dbReference>